<proteinExistence type="predicted"/>
<feature type="chain" id="PRO_5018338473" evidence="2">
    <location>
        <begin position="25"/>
        <end position="228"/>
    </location>
</feature>
<evidence type="ECO:0000256" key="1">
    <source>
        <dbReference type="SAM" id="MobiDB-lite"/>
    </source>
</evidence>
<keyword evidence="2" id="KW-0732">Signal</keyword>
<keyword evidence="4" id="KW-1185">Reference proteome</keyword>
<sequence>MSILAKSRAALVIVAGIQQGVVSALSHVPYTPFPGKTDRITRDTARMIIKTLANPHPGNEAKYRVTSTISAIAGQGPSFNPIRLVHSDPQVSRASSIICSADLVATKAASSTSCLASNLVSLTHSSFSNDSTTSSGSYVRQDARSSSAHSRLTPHGRRHSPTISDVLRFRNRIGILSDFLRNPRHVRRVLNALSTETHVLVQKPPTPVVRSNSDASTQHGEDTSSGNN</sequence>
<gene>
    <name evidence="3" type="ORF">SVUK_LOCUS1242</name>
</gene>
<evidence type="ECO:0000313" key="3">
    <source>
        <dbReference type="EMBL" id="VDM66244.1"/>
    </source>
</evidence>
<feature type="region of interest" description="Disordered" evidence="1">
    <location>
        <begin position="203"/>
        <end position="228"/>
    </location>
</feature>
<accession>A0A3P7IKX1</accession>
<organism evidence="3 4">
    <name type="scientific">Strongylus vulgaris</name>
    <name type="common">Blood worm</name>
    <dbReference type="NCBI Taxonomy" id="40348"/>
    <lineage>
        <taxon>Eukaryota</taxon>
        <taxon>Metazoa</taxon>
        <taxon>Ecdysozoa</taxon>
        <taxon>Nematoda</taxon>
        <taxon>Chromadorea</taxon>
        <taxon>Rhabditida</taxon>
        <taxon>Rhabditina</taxon>
        <taxon>Rhabditomorpha</taxon>
        <taxon>Strongyloidea</taxon>
        <taxon>Strongylidae</taxon>
        <taxon>Strongylus</taxon>
    </lineage>
</organism>
<evidence type="ECO:0000256" key="2">
    <source>
        <dbReference type="SAM" id="SignalP"/>
    </source>
</evidence>
<name>A0A3P7IKX1_STRVU</name>
<dbReference type="AlphaFoldDB" id="A0A3P7IKX1"/>
<feature type="region of interest" description="Disordered" evidence="1">
    <location>
        <begin position="126"/>
        <end position="163"/>
    </location>
</feature>
<evidence type="ECO:0000313" key="4">
    <source>
        <dbReference type="Proteomes" id="UP000270094"/>
    </source>
</evidence>
<dbReference type="EMBL" id="UYYB01002388">
    <property type="protein sequence ID" value="VDM66244.1"/>
    <property type="molecule type" value="Genomic_DNA"/>
</dbReference>
<feature type="compositionally biased region" description="Low complexity" evidence="1">
    <location>
        <begin position="126"/>
        <end position="137"/>
    </location>
</feature>
<feature type="compositionally biased region" description="Polar residues" evidence="1">
    <location>
        <begin position="209"/>
        <end position="228"/>
    </location>
</feature>
<feature type="signal peptide" evidence="2">
    <location>
        <begin position="1"/>
        <end position="24"/>
    </location>
</feature>
<reference evidence="3 4" key="1">
    <citation type="submission" date="2018-11" db="EMBL/GenBank/DDBJ databases">
        <authorList>
            <consortium name="Pathogen Informatics"/>
        </authorList>
    </citation>
    <scope>NUCLEOTIDE SEQUENCE [LARGE SCALE GENOMIC DNA]</scope>
</reference>
<dbReference type="OrthoDB" id="5867124at2759"/>
<protein>
    <submittedName>
        <fullName evidence="3">Uncharacterized protein</fullName>
    </submittedName>
</protein>
<dbReference type="Proteomes" id="UP000270094">
    <property type="component" value="Unassembled WGS sequence"/>
</dbReference>